<organism evidence="1 2">
    <name type="scientific">Acinetobacter portensis</name>
    <dbReference type="NCBI Taxonomy" id="1839785"/>
    <lineage>
        <taxon>Bacteria</taxon>
        <taxon>Pseudomonadati</taxon>
        <taxon>Pseudomonadota</taxon>
        <taxon>Gammaproteobacteria</taxon>
        <taxon>Moraxellales</taxon>
        <taxon>Moraxellaceae</taxon>
        <taxon>Acinetobacter</taxon>
    </lineage>
</organism>
<sequence length="292" mass="34418">MLNSLIYCAKIFRTLFVSDERYLKKRFIKKLGYVPNFKNPQTFNEKVTARMILNRCPFYTTLADKYAVRDLIIDRIGEQHIVPLVGVYQKFEDIQFDALPHQFVLKCTHDSGSAQICTNKDNFNIERARTRTNQSLSMNMYYRKREWHYKNITPRIIVENYVDLYVDQATQSTITTCRVHCFEGKSEFVEVDVIGVDGIDYSNIYNTFWELQPFTVDCKKSMPNEISEPLKCTKMIDLANTLCFKYGYSRVDFLLTKDEVYFSEITLTPNAGRMVIEPKEWDEKLGQYWKSN</sequence>
<gene>
    <name evidence="1" type="ORF">MZO21_10305</name>
</gene>
<reference evidence="1 2" key="1">
    <citation type="submission" date="2022-04" db="EMBL/GenBank/DDBJ databases">
        <title>Occurrence of NDM-1-producing Shewanella putrefaciens and Acinetobacter portensis in a dairy farm from China.</title>
        <authorList>
            <person name="Li R."/>
            <person name="Zhang L."/>
        </authorList>
    </citation>
    <scope>NUCLEOTIDE SEQUENCE [LARGE SCALE GENOMIC DNA]</scope>
    <source>
        <strain evidence="1 2">JNE5</strain>
    </source>
</reference>
<protein>
    <submittedName>
        <fullName evidence="1">Glycosyltransferase</fullName>
    </submittedName>
</protein>
<name>A0ABY4JTT0_9GAMM</name>
<proteinExistence type="predicted"/>
<dbReference type="InterPro" id="IPR029465">
    <property type="entry name" value="ATPgrasp_TupA"/>
</dbReference>
<accession>A0ABY4JTT0</accession>
<dbReference type="RefSeq" id="WP_248101388.1">
    <property type="nucleotide sequence ID" value="NZ_CP096120.1"/>
</dbReference>
<dbReference type="Proteomes" id="UP000831422">
    <property type="component" value="Chromosome"/>
</dbReference>
<evidence type="ECO:0000313" key="2">
    <source>
        <dbReference type="Proteomes" id="UP000831422"/>
    </source>
</evidence>
<keyword evidence="2" id="KW-1185">Reference proteome</keyword>
<dbReference type="EMBL" id="CP096120">
    <property type="protein sequence ID" value="UPO22852.1"/>
    <property type="molecule type" value="Genomic_DNA"/>
</dbReference>
<evidence type="ECO:0000313" key="1">
    <source>
        <dbReference type="EMBL" id="UPO22852.1"/>
    </source>
</evidence>
<dbReference type="Pfam" id="PF14305">
    <property type="entry name" value="ATPgrasp_TupA"/>
    <property type="match status" value="1"/>
</dbReference>